<name>A0A918WH64_9RHOB</name>
<proteinExistence type="predicted"/>
<comment type="caution">
    <text evidence="5">The sequence shown here is derived from an EMBL/GenBank/DDBJ whole genome shotgun (WGS) entry which is preliminary data.</text>
</comment>
<dbReference type="InterPro" id="IPR009057">
    <property type="entry name" value="Homeodomain-like_sf"/>
</dbReference>
<dbReference type="Pfam" id="PF12852">
    <property type="entry name" value="Cupin_6"/>
    <property type="match status" value="1"/>
</dbReference>
<reference evidence="5" key="1">
    <citation type="journal article" date="2014" name="Int. J. Syst. Evol. Microbiol.">
        <title>Complete genome sequence of Corynebacterium casei LMG S-19264T (=DSM 44701T), isolated from a smear-ripened cheese.</title>
        <authorList>
            <consortium name="US DOE Joint Genome Institute (JGI-PGF)"/>
            <person name="Walter F."/>
            <person name="Albersmeier A."/>
            <person name="Kalinowski J."/>
            <person name="Ruckert C."/>
        </authorList>
    </citation>
    <scope>NUCLEOTIDE SEQUENCE</scope>
    <source>
        <strain evidence="5">KCTC 23310</strain>
    </source>
</reference>
<dbReference type="SMART" id="SM00342">
    <property type="entry name" value="HTH_ARAC"/>
    <property type="match status" value="1"/>
</dbReference>
<dbReference type="AlphaFoldDB" id="A0A918WH64"/>
<dbReference type="InterPro" id="IPR018060">
    <property type="entry name" value="HTH_AraC"/>
</dbReference>
<protein>
    <submittedName>
        <fullName evidence="5">Transcriptional regulator</fullName>
    </submittedName>
</protein>
<accession>A0A918WH64</accession>
<dbReference type="InterPro" id="IPR032783">
    <property type="entry name" value="AraC_lig"/>
</dbReference>
<dbReference type="EMBL" id="BMYJ01000003">
    <property type="protein sequence ID" value="GHC51198.1"/>
    <property type="molecule type" value="Genomic_DNA"/>
</dbReference>
<dbReference type="Gene3D" id="1.10.10.60">
    <property type="entry name" value="Homeodomain-like"/>
    <property type="match status" value="2"/>
</dbReference>
<reference evidence="5" key="2">
    <citation type="submission" date="2020-09" db="EMBL/GenBank/DDBJ databases">
        <authorList>
            <person name="Sun Q."/>
            <person name="Kim S."/>
        </authorList>
    </citation>
    <scope>NUCLEOTIDE SEQUENCE</scope>
    <source>
        <strain evidence="5">KCTC 23310</strain>
    </source>
</reference>
<keyword evidence="1" id="KW-0805">Transcription regulation</keyword>
<gene>
    <name evidence="5" type="ORF">GCM10007315_11960</name>
</gene>
<dbReference type="PROSITE" id="PS01124">
    <property type="entry name" value="HTH_ARAC_FAMILY_2"/>
    <property type="match status" value="1"/>
</dbReference>
<evidence type="ECO:0000256" key="1">
    <source>
        <dbReference type="ARBA" id="ARBA00023015"/>
    </source>
</evidence>
<keyword evidence="3" id="KW-0804">Transcription</keyword>
<evidence type="ECO:0000259" key="4">
    <source>
        <dbReference type="PROSITE" id="PS01124"/>
    </source>
</evidence>
<dbReference type="Pfam" id="PF12833">
    <property type="entry name" value="HTH_18"/>
    <property type="match status" value="1"/>
</dbReference>
<dbReference type="Proteomes" id="UP000638981">
    <property type="component" value="Unassembled WGS sequence"/>
</dbReference>
<organism evidence="5 6">
    <name type="scientific">Neogemmobacter tilapiae</name>
    <dbReference type="NCBI Taxonomy" id="875041"/>
    <lineage>
        <taxon>Bacteria</taxon>
        <taxon>Pseudomonadati</taxon>
        <taxon>Pseudomonadota</taxon>
        <taxon>Alphaproteobacteria</taxon>
        <taxon>Rhodobacterales</taxon>
        <taxon>Paracoccaceae</taxon>
        <taxon>Neogemmobacter</taxon>
    </lineage>
</organism>
<evidence type="ECO:0000313" key="6">
    <source>
        <dbReference type="Proteomes" id="UP000638981"/>
    </source>
</evidence>
<dbReference type="GO" id="GO:0003700">
    <property type="term" value="F:DNA-binding transcription factor activity"/>
    <property type="evidence" value="ECO:0007669"/>
    <property type="project" value="InterPro"/>
</dbReference>
<keyword evidence="6" id="KW-1185">Reference proteome</keyword>
<dbReference type="PROSITE" id="PS00041">
    <property type="entry name" value="HTH_ARAC_FAMILY_1"/>
    <property type="match status" value="1"/>
</dbReference>
<evidence type="ECO:0000256" key="3">
    <source>
        <dbReference type="ARBA" id="ARBA00023163"/>
    </source>
</evidence>
<dbReference type="PANTHER" id="PTHR46796:SF7">
    <property type="entry name" value="ARAC FAMILY TRANSCRIPTIONAL REGULATOR"/>
    <property type="match status" value="1"/>
</dbReference>
<dbReference type="SUPFAM" id="SSF46689">
    <property type="entry name" value="Homeodomain-like"/>
    <property type="match status" value="2"/>
</dbReference>
<keyword evidence="2" id="KW-0238">DNA-binding</keyword>
<dbReference type="GO" id="GO:0043565">
    <property type="term" value="F:sequence-specific DNA binding"/>
    <property type="evidence" value="ECO:0007669"/>
    <property type="project" value="InterPro"/>
</dbReference>
<dbReference type="InterPro" id="IPR050204">
    <property type="entry name" value="AraC_XylS_family_regulators"/>
</dbReference>
<dbReference type="PANTHER" id="PTHR46796">
    <property type="entry name" value="HTH-TYPE TRANSCRIPTIONAL ACTIVATOR RHAS-RELATED"/>
    <property type="match status" value="1"/>
</dbReference>
<feature type="domain" description="HTH araC/xylS-type" evidence="4">
    <location>
        <begin position="231"/>
        <end position="329"/>
    </location>
</feature>
<evidence type="ECO:0000313" key="5">
    <source>
        <dbReference type="EMBL" id="GHC51198.1"/>
    </source>
</evidence>
<evidence type="ECO:0000256" key="2">
    <source>
        <dbReference type="ARBA" id="ARBA00023125"/>
    </source>
</evidence>
<dbReference type="InterPro" id="IPR018062">
    <property type="entry name" value="HTH_AraC-typ_CS"/>
</dbReference>
<sequence>MISMFDVDETDLTGMIRTNIYDQSTLLLRKSEMADPLSQVVELLRPSAVFSKGISGAGAWAVEYAEFGLPGFCAVTKGSCRLAVHGSPSVVLHEGDFVLLPATPAFVMSSMEPARAQRIDPKTSPLANQEIRYGRQAGPPDVQQFGGWFNFGAPDARLFVGLLPRMIHIKGERRLSQLVQFLGDEVAREAAGHQLILQRYIEILLIEALRAAPSRDTHPGLLRGLADARIGMALRAMHRDLEHNWTIPALAQETGMSRSAFFDRFVRMVGQRPMEYLLAWRMAVAKNLLQSGGLAMDEVARRIGYGSASTFSTAFSRHVGVPPRRFLQDSALDGRAGRVRPTDAGGHLAGA</sequence>